<keyword evidence="3" id="KW-0732">Signal</keyword>
<dbReference type="PROSITE" id="PS00941">
    <property type="entry name" value="CARBOXYLESTERASE_B_2"/>
    <property type="match status" value="1"/>
</dbReference>
<dbReference type="InterPro" id="IPR002018">
    <property type="entry name" value="CarbesteraseB"/>
</dbReference>
<dbReference type="InterPro" id="IPR019826">
    <property type="entry name" value="Carboxylesterase_B_AS"/>
</dbReference>
<sequence>MASINGALSIVSFLFASTVASIPSPQSIGSDLSIIAHNDLYGNTTTRRAASIVLSTPYDYLTATSKCAALGTILWNPDGYAQDFAYLRYLDLDKATDDVGLYWVNGTNKVRCRAMTTQGELKEHPCDNKLPALCSNTATDETRQVAVMSTNNATFIGRRRTQDSAFRFLGIKYASIPARFSHSIYLSPVPGANISALEYAPSCIQSACGTSGTPSCSEDCLYLNIWTPYLPNNKATAGKNKAVLVWIHGGGFVGGTGSDTTFDGSALASRGDVVVVTINYRLSTLGFLALENTPLTGNYGLEDQNRALDWLHGHIGDFGGDKDRITVFGQSAGGASVRALLASPQARGKFSGAIMMSTPQGVGYASTAAKYLTIAEATNLTQAIIQETGCTHSSDELVACLRAVDPRILIGFRNASQSYSGTIASYPVVDGTFLTSNGLPLGPSAPKLNVTVISGIMHDDGSPFSSYAPPNSNISQVLTSQSFPASSILSSPNLFPFPNVGTNETLRIFNLTSRVATDAMFRCLHQSTASTASTNHIFRAIYAYEFDRAYQISEWSPNPPACEAPITPAHPFGDTSQPYYKCHSGELYAVFGTTVSQGRHPRDEDDIPFSQFIVDTWSAFARTGDPNPDKAFLEARGFANTSRVVEEAGRWEPVGTGEKPVRVLSTVVSDEAFREVEQCKVLGQPLEYYDN</sequence>
<evidence type="ECO:0000256" key="3">
    <source>
        <dbReference type="RuleBase" id="RU361235"/>
    </source>
</evidence>
<evidence type="ECO:0000256" key="2">
    <source>
        <dbReference type="ARBA" id="ARBA00022801"/>
    </source>
</evidence>
<feature type="signal peptide" evidence="3">
    <location>
        <begin position="1"/>
        <end position="21"/>
    </location>
</feature>
<keyword evidence="6" id="KW-1185">Reference proteome</keyword>
<dbReference type="GO" id="GO:0016787">
    <property type="term" value="F:hydrolase activity"/>
    <property type="evidence" value="ECO:0007669"/>
    <property type="project" value="UniProtKB-KW"/>
</dbReference>
<evidence type="ECO:0000259" key="4">
    <source>
        <dbReference type="Pfam" id="PF00135"/>
    </source>
</evidence>
<proteinExistence type="inferred from homology"/>
<protein>
    <recommendedName>
        <fullName evidence="3">Carboxylic ester hydrolase</fullName>
        <ecNumber evidence="3">3.1.1.-</ecNumber>
    </recommendedName>
</protein>
<dbReference type="Proteomes" id="UP001140560">
    <property type="component" value="Unassembled WGS sequence"/>
</dbReference>
<dbReference type="Pfam" id="PF00135">
    <property type="entry name" value="COesterase"/>
    <property type="match status" value="1"/>
</dbReference>
<name>A0A9W9CH07_9PLEO</name>
<accession>A0A9W9CH07</accession>
<dbReference type="PANTHER" id="PTHR43142:SF3">
    <property type="entry name" value="PUTATIVE (AFU_ORTHOLOGUE AFUA_3G09070)-RELATED"/>
    <property type="match status" value="1"/>
</dbReference>
<dbReference type="EC" id="3.1.1.-" evidence="3"/>
<dbReference type="EMBL" id="JAPEUY010000020">
    <property type="protein sequence ID" value="KAJ4363145.1"/>
    <property type="molecule type" value="Genomic_DNA"/>
</dbReference>
<keyword evidence="2 3" id="KW-0378">Hydrolase</keyword>
<evidence type="ECO:0000313" key="5">
    <source>
        <dbReference type="EMBL" id="KAJ4363145.1"/>
    </source>
</evidence>
<dbReference type="SUPFAM" id="SSF53474">
    <property type="entry name" value="alpha/beta-Hydrolases"/>
    <property type="match status" value="1"/>
</dbReference>
<comment type="caution">
    <text evidence="5">The sequence shown here is derived from an EMBL/GenBank/DDBJ whole genome shotgun (WGS) entry which is preliminary data.</text>
</comment>
<evidence type="ECO:0000256" key="1">
    <source>
        <dbReference type="ARBA" id="ARBA00005964"/>
    </source>
</evidence>
<evidence type="ECO:0000313" key="6">
    <source>
        <dbReference type="Proteomes" id="UP001140560"/>
    </source>
</evidence>
<dbReference type="Gene3D" id="3.40.50.1820">
    <property type="entry name" value="alpha/beta hydrolase"/>
    <property type="match status" value="1"/>
</dbReference>
<feature type="chain" id="PRO_5041018901" description="Carboxylic ester hydrolase" evidence="3">
    <location>
        <begin position="22"/>
        <end position="691"/>
    </location>
</feature>
<dbReference type="InterPro" id="IPR029058">
    <property type="entry name" value="AB_hydrolase_fold"/>
</dbReference>
<comment type="similarity">
    <text evidence="1 3">Belongs to the type-B carboxylesterase/lipase family.</text>
</comment>
<dbReference type="OrthoDB" id="408631at2759"/>
<reference evidence="5" key="1">
    <citation type="submission" date="2022-10" db="EMBL/GenBank/DDBJ databases">
        <title>Tapping the CABI collections for fungal endophytes: first genome assemblies for Collariella, Neodidymelliopsis, Ascochyta clinopodiicola, Didymella pomorum, Didymosphaeria variabile, Neocosmospora piperis and Neocucurbitaria cava.</title>
        <authorList>
            <person name="Hill R."/>
        </authorList>
    </citation>
    <scope>NUCLEOTIDE SEQUENCE</scope>
    <source>
        <strain evidence="5">IMI 356814</strain>
    </source>
</reference>
<organism evidence="5 6">
    <name type="scientific">Neocucurbitaria cava</name>
    <dbReference type="NCBI Taxonomy" id="798079"/>
    <lineage>
        <taxon>Eukaryota</taxon>
        <taxon>Fungi</taxon>
        <taxon>Dikarya</taxon>
        <taxon>Ascomycota</taxon>
        <taxon>Pezizomycotina</taxon>
        <taxon>Dothideomycetes</taxon>
        <taxon>Pleosporomycetidae</taxon>
        <taxon>Pleosporales</taxon>
        <taxon>Pleosporineae</taxon>
        <taxon>Cucurbitariaceae</taxon>
        <taxon>Neocucurbitaria</taxon>
    </lineage>
</organism>
<dbReference type="InterPro" id="IPR019819">
    <property type="entry name" value="Carboxylesterase_B_CS"/>
</dbReference>
<dbReference type="PANTHER" id="PTHR43142">
    <property type="entry name" value="CARBOXYLIC ESTER HYDROLASE"/>
    <property type="match status" value="1"/>
</dbReference>
<dbReference type="PROSITE" id="PS00122">
    <property type="entry name" value="CARBOXYLESTERASE_B_1"/>
    <property type="match status" value="1"/>
</dbReference>
<gene>
    <name evidence="5" type="ORF">N0V83_010265</name>
</gene>
<dbReference type="AlphaFoldDB" id="A0A9W9CH07"/>
<feature type="domain" description="Carboxylesterase type B" evidence="4">
    <location>
        <begin position="147"/>
        <end position="659"/>
    </location>
</feature>